<dbReference type="EC" id="3.5.1.4" evidence="2"/>
<dbReference type="GO" id="GO:0004040">
    <property type="term" value="F:amidase activity"/>
    <property type="evidence" value="ECO:0007669"/>
    <property type="project" value="UniProtKB-EC"/>
</dbReference>
<dbReference type="InterPro" id="IPR036928">
    <property type="entry name" value="AS_sf"/>
</dbReference>
<dbReference type="SUPFAM" id="SSF75304">
    <property type="entry name" value="Amidase signature (AS) enzymes"/>
    <property type="match status" value="1"/>
</dbReference>
<dbReference type="NCBIfam" id="NF005300">
    <property type="entry name" value="PRK06828.1"/>
    <property type="match status" value="1"/>
</dbReference>
<name>A0A940WXL6_9BACI</name>
<dbReference type="PANTHER" id="PTHR42678:SF34">
    <property type="entry name" value="OS04G0183300 PROTEIN"/>
    <property type="match status" value="1"/>
</dbReference>
<evidence type="ECO:0000313" key="3">
    <source>
        <dbReference type="Proteomes" id="UP000678228"/>
    </source>
</evidence>
<dbReference type="EMBL" id="JAGKSQ010000001">
    <property type="protein sequence ID" value="MBP3950160.1"/>
    <property type="molecule type" value="Genomic_DNA"/>
</dbReference>
<dbReference type="AlphaFoldDB" id="A0A940WXL6"/>
<feature type="domain" description="Amidase" evidence="1">
    <location>
        <begin position="31"/>
        <end position="420"/>
    </location>
</feature>
<dbReference type="Pfam" id="PF01425">
    <property type="entry name" value="Amidase"/>
    <property type="match status" value="1"/>
</dbReference>
<dbReference type="InterPro" id="IPR023631">
    <property type="entry name" value="Amidase_dom"/>
</dbReference>
<organism evidence="2 3">
    <name type="scientific">Halalkalibacter suaedae</name>
    <dbReference type="NCBI Taxonomy" id="2822140"/>
    <lineage>
        <taxon>Bacteria</taxon>
        <taxon>Bacillati</taxon>
        <taxon>Bacillota</taxon>
        <taxon>Bacilli</taxon>
        <taxon>Bacillales</taxon>
        <taxon>Bacillaceae</taxon>
        <taxon>Halalkalibacter</taxon>
    </lineage>
</organism>
<gene>
    <name evidence="2" type="ORF">J7W16_03375</name>
</gene>
<proteinExistence type="predicted"/>
<evidence type="ECO:0000313" key="2">
    <source>
        <dbReference type="EMBL" id="MBP3950160.1"/>
    </source>
</evidence>
<accession>A0A940WXL6</accession>
<dbReference type="Proteomes" id="UP000678228">
    <property type="component" value="Unassembled WGS sequence"/>
</dbReference>
<dbReference type="RefSeq" id="WP_210595770.1">
    <property type="nucleotide sequence ID" value="NZ_JAGKSQ010000001.1"/>
</dbReference>
<sequence>MEKSERSFVVEEAEILEIGAALSEGRLTSVELVQLYLERIEQYDHQLNAIVAVNPDALTVAAELDAKRGEAKRGPLYGVPILLKDNIETSDQMPTTAGARVLANNYATEDSFVAKQLREAGAIILGKVNLSEFANFISDKLPNGFSGVRGQTKNPYQPGVFDTGGSSSGTGASIAASFAAAGVGSETSGSILSPASSNSLVGIKPTLGLVSRTGMIPLAHSQDTAGPMARTVTDAAILLTAIAGFDEEDQVTAPSTRHVHNYTDFLKKDGLKGARIGVDRTTMEWLTDAEKDIMERAIDVMKEQGAIIVDPINVPLPTHKSIVLHHEFKHDLNAYLSKLSSDVPVRTLAEVIAWNKEHPEAIPYGQSILEAAQEMSDDPNDPAYLADRQEDLVQSGEKGIDQMFKTFEIDAILFPKNYGAAAPAKAGYPSITVPGGYTPEGEPVGVTFSAMAYSEPKLIEIAYSYEQATHNRVAPVLDFIEKGDN</sequence>
<keyword evidence="3" id="KW-1185">Reference proteome</keyword>
<dbReference type="PANTHER" id="PTHR42678">
    <property type="entry name" value="AMIDASE"/>
    <property type="match status" value="1"/>
</dbReference>
<comment type="caution">
    <text evidence="2">The sequence shown here is derived from an EMBL/GenBank/DDBJ whole genome shotgun (WGS) entry which is preliminary data.</text>
</comment>
<reference evidence="2" key="1">
    <citation type="submission" date="2021-03" db="EMBL/GenBank/DDBJ databases">
        <title>Bacillus suaedae sp. nov., isolated from Suaeda aralocaspica.</title>
        <authorList>
            <person name="Lei R.F.R."/>
        </authorList>
    </citation>
    <scope>NUCLEOTIDE SEQUENCE</scope>
    <source>
        <strain evidence="2">YZJH907-2</strain>
    </source>
</reference>
<protein>
    <submittedName>
        <fullName evidence="2">Amidase</fullName>
        <ecNumber evidence="2">3.5.1.4</ecNumber>
    </submittedName>
</protein>
<evidence type="ECO:0000259" key="1">
    <source>
        <dbReference type="Pfam" id="PF01425"/>
    </source>
</evidence>
<dbReference type="Gene3D" id="3.90.1300.10">
    <property type="entry name" value="Amidase signature (AS) domain"/>
    <property type="match status" value="1"/>
</dbReference>
<keyword evidence="2" id="KW-0378">Hydrolase</keyword>